<dbReference type="PANTHER" id="PTHR24276:SF91">
    <property type="entry name" value="AT26814P-RELATED"/>
    <property type="match status" value="1"/>
</dbReference>
<dbReference type="SUPFAM" id="SSF50494">
    <property type="entry name" value="Trypsin-like serine proteases"/>
    <property type="match status" value="1"/>
</dbReference>
<evidence type="ECO:0000256" key="1">
    <source>
        <dbReference type="ARBA" id="ARBA00023157"/>
    </source>
</evidence>
<evidence type="ECO:0000313" key="5">
    <source>
        <dbReference type="Proteomes" id="UP001205105"/>
    </source>
</evidence>
<keyword evidence="5" id="KW-1185">Reference proteome</keyword>
<dbReference type="AlphaFoldDB" id="A0AAD5H958"/>
<dbReference type="Gene3D" id="2.40.10.10">
    <property type="entry name" value="Trypsin-like serine proteases"/>
    <property type="match status" value="1"/>
</dbReference>
<evidence type="ECO:0000313" key="4">
    <source>
        <dbReference type="EMBL" id="KAI7844597.1"/>
    </source>
</evidence>
<evidence type="ECO:0000256" key="2">
    <source>
        <dbReference type="SAM" id="SignalP"/>
    </source>
</evidence>
<dbReference type="PROSITE" id="PS50240">
    <property type="entry name" value="TRYPSIN_DOM"/>
    <property type="match status" value="1"/>
</dbReference>
<dbReference type="InterPro" id="IPR001254">
    <property type="entry name" value="Trypsin_dom"/>
</dbReference>
<protein>
    <recommendedName>
        <fullName evidence="3">Peptidase S1 domain-containing protein</fullName>
    </recommendedName>
</protein>
<evidence type="ECO:0000259" key="3">
    <source>
        <dbReference type="PROSITE" id="PS50240"/>
    </source>
</evidence>
<comment type="caution">
    <text evidence="4">The sequence shown here is derived from an EMBL/GenBank/DDBJ whole genome shotgun (WGS) entry which is preliminary data.</text>
</comment>
<proteinExistence type="predicted"/>
<sequence>MSAPIAFAVAFLVLCATPASAIIGGCSGVAPANQCGCCNGLPDMMEDNWCASNYDAECLVVTCGNVPGPTSAKCECCVEKPNYLSDQWCAAYFEQKCQPGSTCDTVSPDVESRCACCNSKDDWSGEDWCRSNYNSKCKPKPTTCDTVAPDTKSRCKCCASKDDWTNEAWCRNNYDALCQPKPQSCDQKYSDTKSRCQCCAGKNDWSSEKWCQSQYQSQCVPKPTCESKSSDTRTRCTCCADTKDWSDQAWCRKGPAPAFLYAPLLLFLCHRRTTTTNFPWMVSLQSRLGPCAGSLVAPGYVLTAASCVWDVNSNEAVEPSNITLWVGGETIPVAFFNISDSWTAFEANVSNHEPSGNYALLALAADSKADSVALPASDMALPGEEVQQTAWTVEKQLVETANLTVLTNCSESYTDEFCAGGSKLLAGACPGDRGAPATQNVNGTATQVGLTGGFPDCAAEFEEGTTFMTRLSDPEVLAEILDWMGQREGTSMTGLSDGSRVWMANARQYIETTPYNK</sequence>
<dbReference type="PANTHER" id="PTHR24276">
    <property type="entry name" value="POLYSERASE-RELATED"/>
    <property type="match status" value="1"/>
</dbReference>
<dbReference type="InterPro" id="IPR009003">
    <property type="entry name" value="Peptidase_S1_PA"/>
</dbReference>
<accession>A0AAD5H958</accession>
<keyword evidence="2" id="KW-0732">Signal</keyword>
<feature type="chain" id="PRO_5042117184" description="Peptidase S1 domain-containing protein" evidence="2">
    <location>
        <begin position="22"/>
        <end position="517"/>
    </location>
</feature>
<organism evidence="4 5">
    <name type="scientific">Chlorella ohadii</name>
    <dbReference type="NCBI Taxonomy" id="2649997"/>
    <lineage>
        <taxon>Eukaryota</taxon>
        <taxon>Viridiplantae</taxon>
        <taxon>Chlorophyta</taxon>
        <taxon>core chlorophytes</taxon>
        <taxon>Trebouxiophyceae</taxon>
        <taxon>Chlorellales</taxon>
        <taxon>Chlorellaceae</taxon>
        <taxon>Chlorella clade</taxon>
        <taxon>Chlorella</taxon>
    </lineage>
</organism>
<gene>
    <name evidence="4" type="ORF">COHA_001837</name>
</gene>
<dbReference type="InterPro" id="IPR050430">
    <property type="entry name" value="Peptidase_S1"/>
</dbReference>
<dbReference type="GO" id="GO:0006508">
    <property type="term" value="P:proteolysis"/>
    <property type="evidence" value="ECO:0007669"/>
    <property type="project" value="InterPro"/>
</dbReference>
<keyword evidence="1" id="KW-1015">Disulfide bond</keyword>
<dbReference type="InterPro" id="IPR043504">
    <property type="entry name" value="Peptidase_S1_PA_chymotrypsin"/>
</dbReference>
<dbReference type="EMBL" id="JADXDR010000026">
    <property type="protein sequence ID" value="KAI7844597.1"/>
    <property type="molecule type" value="Genomic_DNA"/>
</dbReference>
<dbReference type="Proteomes" id="UP001205105">
    <property type="component" value="Unassembled WGS sequence"/>
</dbReference>
<dbReference type="GO" id="GO:0004252">
    <property type="term" value="F:serine-type endopeptidase activity"/>
    <property type="evidence" value="ECO:0007669"/>
    <property type="project" value="InterPro"/>
</dbReference>
<reference evidence="4" key="1">
    <citation type="submission" date="2020-11" db="EMBL/GenBank/DDBJ databases">
        <title>Chlorella ohadii genome sequencing and assembly.</title>
        <authorList>
            <person name="Murik O."/>
            <person name="Treves H."/>
            <person name="Kedem I."/>
            <person name="Shotland Y."/>
            <person name="Kaplan A."/>
        </authorList>
    </citation>
    <scope>NUCLEOTIDE SEQUENCE</scope>
    <source>
        <strain evidence="4">1</strain>
    </source>
</reference>
<dbReference type="SMART" id="SM00020">
    <property type="entry name" value="Tryp_SPc"/>
    <property type="match status" value="1"/>
</dbReference>
<name>A0AAD5H958_9CHLO</name>
<dbReference type="Pfam" id="PF00089">
    <property type="entry name" value="Trypsin"/>
    <property type="match status" value="1"/>
</dbReference>
<feature type="signal peptide" evidence="2">
    <location>
        <begin position="1"/>
        <end position="21"/>
    </location>
</feature>
<feature type="domain" description="Peptidase S1" evidence="3">
    <location>
        <begin position="267"/>
        <end position="489"/>
    </location>
</feature>